<dbReference type="AlphaFoldDB" id="A0A644Y6J5"/>
<accession>A0A644Y6J5</accession>
<protein>
    <submittedName>
        <fullName evidence="1">Uncharacterized protein</fullName>
    </submittedName>
</protein>
<name>A0A644Y6J5_9ZZZZ</name>
<evidence type="ECO:0000313" key="1">
    <source>
        <dbReference type="EMBL" id="MPM24176.1"/>
    </source>
</evidence>
<comment type="caution">
    <text evidence="1">The sequence shown here is derived from an EMBL/GenBank/DDBJ whole genome shotgun (WGS) entry which is preliminary data.</text>
</comment>
<organism evidence="1">
    <name type="scientific">bioreactor metagenome</name>
    <dbReference type="NCBI Taxonomy" id="1076179"/>
    <lineage>
        <taxon>unclassified sequences</taxon>
        <taxon>metagenomes</taxon>
        <taxon>ecological metagenomes</taxon>
    </lineage>
</organism>
<sequence length="417" mass="46546">MRNSVQLQRLDRKRILLVRFFHDVNLAPHLFELDFGFGVFGDHIVEVAVEQSDHLRKTGRVAVGIAVFPGVFGPGKLFAAILPVLAPGLPEFLLRRPLGIEVFPLHLAGIGNQAAKGSRDVVQIADFIGLQAADIDVDRRPAGAGQTDQREVFRIAGEFPVMSVEGGVDRRISVAEEHHRLVDRVRSGVEQVAGELILPGLPVPAPPKPAPIGTDVDDIAQHARRQNFAHLGEERVEARILKRINPDIVLFGFVDDLVEKRHRRRARLFGDDVLGALHRRQRRLDVETARRRIDEKIEFGPLGEQFLIIVERLAAEFGHRLFAAFRKFVGDGHNFEVRIVPQIVGVDAVSAAALSGNRDSDDWIHVGFISWFGVWDAKKLFKILFRAGIRFRHCSGGEKSECAVRPEFRRPAATAVR</sequence>
<gene>
    <name evidence="1" type="ORF">SDC9_70657</name>
</gene>
<reference evidence="1" key="1">
    <citation type="submission" date="2019-08" db="EMBL/GenBank/DDBJ databases">
        <authorList>
            <person name="Kucharzyk K."/>
            <person name="Murdoch R.W."/>
            <person name="Higgins S."/>
            <person name="Loffler F."/>
        </authorList>
    </citation>
    <scope>NUCLEOTIDE SEQUENCE</scope>
</reference>
<dbReference type="EMBL" id="VSSQ01004202">
    <property type="protein sequence ID" value="MPM24176.1"/>
    <property type="molecule type" value="Genomic_DNA"/>
</dbReference>
<proteinExistence type="predicted"/>